<dbReference type="InParanoid" id="K5X427"/>
<dbReference type="Pfam" id="PF14223">
    <property type="entry name" value="Retrotran_gag_2"/>
    <property type="match status" value="1"/>
</dbReference>
<sequence length="208" mass="23302">SNTPAQAEWRVRNAWAMGLLIYNTTDPVGLGINIQSTAADTWTSYVDTYEVASEVATLNAESELRNMTYSDGQDFIEFITRMRTRWSNATALGAKIDDKSFRTIVLNALPSFWDPIVSTLYTASTSREAINRLMTHWARVNRSRAPSSQTVTSALQANTSNRSRDRQRNQSPLVCTNPNCTRRGHTIKNCYWPGRGKAGQFPAGFGKR</sequence>
<gene>
    <name evidence="2" type="ORF">AGABI1DRAFT_13095</name>
</gene>
<reference evidence="3" key="1">
    <citation type="journal article" date="2012" name="Proc. Natl. Acad. Sci. U.S.A.">
        <title>Genome sequence of the button mushroom Agaricus bisporus reveals mechanisms governing adaptation to a humic-rich ecological niche.</title>
        <authorList>
            <person name="Morin E."/>
            <person name="Kohler A."/>
            <person name="Baker A.R."/>
            <person name="Foulongne-Oriol M."/>
            <person name="Lombard V."/>
            <person name="Nagy L.G."/>
            <person name="Ohm R.A."/>
            <person name="Patyshakuliyeva A."/>
            <person name="Brun A."/>
            <person name="Aerts A.L."/>
            <person name="Bailey A.M."/>
            <person name="Billette C."/>
            <person name="Coutinho P.M."/>
            <person name="Deakin G."/>
            <person name="Doddapaneni H."/>
            <person name="Floudas D."/>
            <person name="Grimwood J."/>
            <person name="Hilden K."/>
            <person name="Kuees U."/>
            <person name="LaButti K.M."/>
            <person name="Lapidus A."/>
            <person name="Lindquist E.A."/>
            <person name="Lucas S.M."/>
            <person name="Murat C."/>
            <person name="Riley R.W."/>
            <person name="Salamov A.A."/>
            <person name="Schmutz J."/>
            <person name="Subramanian V."/>
            <person name="Woesten H.A.B."/>
            <person name="Xu J."/>
            <person name="Eastwood D.C."/>
            <person name="Foster G.D."/>
            <person name="Sonnenberg A.S."/>
            <person name="Cullen D."/>
            <person name="de Vries R.P."/>
            <person name="Lundell T."/>
            <person name="Hibbett D.S."/>
            <person name="Henrissat B."/>
            <person name="Burton K.S."/>
            <person name="Kerrigan R.W."/>
            <person name="Challen M.P."/>
            <person name="Grigoriev I.V."/>
            <person name="Martin F."/>
        </authorList>
    </citation>
    <scope>NUCLEOTIDE SEQUENCE [LARGE SCALE GENOMIC DNA]</scope>
    <source>
        <strain evidence="3">JB137-S8 / ATCC MYA-4627 / FGSC 10392</strain>
    </source>
</reference>
<keyword evidence="3" id="KW-1185">Reference proteome</keyword>
<feature type="compositionally biased region" description="Polar residues" evidence="1">
    <location>
        <begin position="145"/>
        <end position="159"/>
    </location>
</feature>
<dbReference type="HOGENOM" id="CLU_1323611_0_0_1"/>
<dbReference type="RefSeq" id="XP_007331690.1">
    <property type="nucleotide sequence ID" value="XM_007331628.1"/>
</dbReference>
<evidence type="ECO:0000256" key="1">
    <source>
        <dbReference type="SAM" id="MobiDB-lite"/>
    </source>
</evidence>
<dbReference type="OMA" id="HAANDNC"/>
<feature type="non-terminal residue" evidence="2">
    <location>
        <position position="1"/>
    </location>
</feature>
<accession>K5X427</accession>
<evidence type="ECO:0000313" key="3">
    <source>
        <dbReference type="Proteomes" id="UP000008493"/>
    </source>
</evidence>
<dbReference type="EMBL" id="JH971395">
    <property type="protein sequence ID" value="EKM77667.1"/>
    <property type="molecule type" value="Genomic_DNA"/>
</dbReference>
<evidence type="ECO:0000313" key="2">
    <source>
        <dbReference type="EMBL" id="EKM77667.1"/>
    </source>
</evidence>
<name>K5X427_AGABU</name>
<dbReference type="GeneID" id="18827338"/>
<feature type="region of interest" description="Disordered" evidence="1">
    <location>
        <begin position="145"/>
        <end position="176"/>
    </location>
</feature>
<dbReference type="AlphaFoldDB" id="K5X427"/>
<dbReference type="KEGG" id="abp:AGABI1DRAFT13095"/>
<protein>
    <submittedName>
        <fullName evidence="2">Uncharacterized protein</fullName>
    </submittedName>
</protein>
<dbReference type="Proteomes" id="UP000008493">
    <property type="component" value="Unassembled WGS sequence"/>
</dbReference>
<feature type="non-terminal residue" evidence="2">
    <location>
        <position position="208"/>
    </location>
</feature>
<organism evidence="2 3">
    <name type="scientific">Agaricus bisporus var. burnettii (strain JB137-S8 / ATCC MYA-4627 / FGSC 10392)</name>
    <name type="common">White button mushroom</name>
    <dbReference type="NCBI Taxonomy" id="597362"/>
    <lineage>
        <taxon>Eukaryota</taxon>
        <taxon>Fungi</taxon>
        <taxon>Dikarya</taxon>
        <taxon>Basidiomycota</taxon>
        <taxon>Agaricomycotina</taxon>
        <taxon>Agaricomycetes</taxon>
        <taxon>Agaricomycetidae</taxon>
        <taxon>Agaricales</taxon>
        <taxon>Agaricineae</taxon>
        <taxon>Agaricaceae</taxon>
        <taxon>Agaricus</taxon>
    </lineage>
</organism>
<dbReference type="OrthoDB" id="3035098at2759"/>
<proteinExistence type="predicted"/>